<dbReference type="PANTHER" id="PTHR37832">
    <property type="entry name" value="BLL2683 PROTEIN"/>
    <property type="match status" value="1"/>
</dbReference>
<evidence type="ECO:0000259" key="1">
    <source>
        <dbReference type="PROSITE" id="PS51502"/>
    </source>
</evidence>
<dbReference type="RefSeq" id="WP_341376357.1">
    <property type="nucleotide sequence ID" value="NZ_JBBUTF010000026.1"/>
</dbReference>
<dbReference type="InterPro" id="IPR013097">
    <property type="entry name" value="Dabb"/>
</dbReference>
<dbReference type="PANTHER" id="PTHR37832:SF1">
    <property type="entry name" value="STRESS-RESPONSE A_B BARREL DOMAIN-CONTAINING PROTEIN"/>
    <property type="match status" value="1"/>
</dbReference>
<dbReference type="EMBL" id="JBBUTF010000026">
    <property type="protein sequence ID" value="MEK8028572.1"/>
    <property type="molecule type" value="Genomic_DNA"/>
</dbReference>
<organism evidence="2 3">
    <name type="scientific">Pseudaquabacterium rugosum</name>
    <dbReference type="NCBI Taxonomy" id="2984194"/>
    <lineage>
        <taxon>Bacteria</taxon>
        <taxon>Pseudomonadati</taxon>
        <taxon>Pseudomonadota</taxon>
        <taxon>Betaproteobacteria</taxon>
        <taxon>Burkholderiales</taxon>
        <taxon>Sphaerotilaceae</taxon>
        <taxon>Pseudaquabacterium</taxon>
    </lineage>
</organism>
<name>A0ABU9BF59_9BURK</name>
<evidence type="ECO:0000313" key="3">
    <source>
        <dbReference type="Proteomes" id="UP001368500"/>
    </source>
</evidence>
<dbReference type="Gene3D" id="3.30.70.100">
    <property type="match status" value="1"/>
</dbReference>
<feature type="domain" description="Stress-response A/B barrel" evidence="1">
    <location>
        <begin position="2"/>
        <end position="97"/>
    </location>
</feature>
<dbReference type="SMART" id="SM00886">
    <property type="entry name" value="Dabb"/>
    <property type="match status" value="1"/>
</dbReference>
<proteinExistence type="predicted"/>
<evidence type="ECO:0000313" key="2">
    <source>
        <dbReference type="EMBL" id="MEK8028572.1"/>
    </source>
</evidence>
<sequence length="114" mass="12769">MIKHIVMWNVRGASPAERQAAADFVKSRFEGLVGRIPGLRTLEVGLDTSRVDYACDMVLYTEFESQAALDAYASHPEHLRVRQELGDMRVARYQVDYPAVSAMVTTAPVLRQEA</sequence>
<gene>
    <name evidence="2" type="ORF">AACH11_21650</name>
</gene>
<dbReference type="Proteomes" id="UP001368500">
    <property type="component" value="Unassembled WGS sequence"/>
</dbReference>
<accession>A0ABU9BF59</accession>
<reference evidence="2 3" key="1">
    <citation type="submission" date="2024-04" db="EMBL/GenBank/DDBJ databases">
        <title>Novel species of the genus Ideonella isolated from streams.</title>
        <authorList>
            <person name="Lu H."/>
        </authorList>
    </citation>
    <scope>NUCLEOTIDE SEQUENCE [LARGE SCALE GENOMIC DNA]</scope>
    <source>
        <strain evidence="2 3">BYS139W</strain>
    </source>
</reference>
<dbReference type="InterPro" id="IPR011008">
    <property type="entry name" value="Dimeric_a/b-barrel"/>
</dbReference>
<protein>
    <submittedName>
        <fullName evidence="2">Dabb family protein</fullName>
    </submittedName>
</protein>
<dbReference type="PROSITE" id="PS51502">
    <property type="entry name" value="S_R_A_B_BARREL"/>
    <property type="match status" value="1"/>
</dbReference>
<keyword evidence="3" id="KW-1185">Reference proteome</keyword>
<dbReference type="Pfam" id="PF07876">
    <property type="entry name" value="Dabb"/>
    <property type="match status" value="1"/>
</dbReference>
<dbReference type="SUPFAM" id="SSF54909">
    <property type="entry name" value="Dimeric alpha+beta barrel"/>
    <property type="match status" value="1"/>
</dbReference>
<comment type="caution">
    <text evidence="2">The sequence shown here is derived from an EMBL/GenBank/DDBJ whole genome shotgun (WGS) entry which is preliminary data.</text>
</comment>